<proteinExistence type="predicted"/>
<dbReference type="InterPro" id="IPR040976">
    <property type="entry name" value="Pkinase_fungal"/>
</dbReference>
<dbReference type="STRING" id="743788.S8F1R6"/>
<feature type="domain" description="Fungal-type protein kinase" evidence="2">
    <location>
        <begin position="183"/>
        <end position="214"/>
    </location>
</feature>
<dbReference type="Proteomes" id="UP000015241">
    <property type="component" value="Unassembled WGS sequence"/>
</dbReference>
<dbReference type="OrthoDB" id="5584477at2759"/>
<dbReference type="Gene3D" id="1.10.510.10">
    <property type="entry name" value="Transferase(Phosphotransferase) domain 1"/>
    <property type="match status" value="1"/>
</dbReference>
<dbReference type="InterPro" id="IPR011009">
    <property type="entry name" value="Kinase-like_dom_sf"/>
</dbReference>
<evidence type="ECO:0000313" key="3">
    <source>
        <dbReference type="EMBL" id="EPS95690.1"/>
    </source>
</evidence>
<dbReference type="EMBL" id="KE504202">
    <property type="protein sequence ID" value="EPS95690.1"/>
    <property type="molecule type" value="Genomic_DNA"/>
</dbReference>
<dbReference type="InParanoid" id="S8F1R6"/>
<reference evidence="3 4" key="1">
    <citation type="journal article" date="2012" name="Science">
        <title>The Paleozoic origin of enzymatic lignin decomposition reconstructed from 31 fungal genomes.</title>
        <authorList>
            <person name="Floudas D."/>
            <person name="Binder M."/>
            <person name="Riley R."/>
            <person name="Barry K."/>
            <person name="Blanchette R.A."/>
            <person name="Henrissat B."/>
            <person name="Martinez A.T."/>
            <person name="Otillar R."/>
            <person name="Spatafora J.W."/>
            <person name="Yadav J.S."/>
            <person name="Aerts A."/>
            <person name="Benoit I."/>
            <person name="Boyd A."/>
            <person name="Carlson A."/>
            <person name="Copeland A."/>
            <person name="Coutinho P.M."/>
            <person name="de Vries R.P."/>
            <person name="Ferreira P."/>
            <person name="Findley K."/>
            <person name="Foster B."/>
            <person name="Gaskell J."/>
            <person name="Glotzer D."/>
            <person name="Gorecki P."/>
            <person name="Heitman J."/>
            <person name="Hesse C."/>
            <person name="Hori C."/>
            <person name="Igarashi K."/>
            <person name="Jurgens J.A."/>
            <person name="Kallen N."/>
            <person name="Kersten P."/>
            <person name="Kohler A."/>
            <person name="Kuees U."/>
            <person name="Kumar T.K.A."/>
            <person name="Kuo A."/>
            <person name="LaButti K."/>
            <person name="Larrondo L.F."/>
            <person name="Lindquist E."/>
            <person name="Ling A."/>
            <person name="Lombard V."/>
            <person name="Lucas S."/>
            <person name="Lundell T."/>
            <person name="Martin R."/>
            <person name="McLaughlin D.J."/>
            <person name="Morgenstern I."/>
            <person name="Morin E."/>
            <person name="Murat C."/>
            <person name="Nagy L.G."/>
            <person name="Nolan M."/>
            <person name="Ohm R.A."/>
            <person name="Patyshakuliyeva A."/>
            <person name="Rokas A."/>
            <person name="Ruiz-Duenas F.J."/>
            <person name="Sabat G."/>
            <person name="Salamov A."/>
            <person name="Samejima M."/>
            <person name="Schmutz J."/>
            <person name="Slot J.C."/>
            <person name="St John F."/>
            <person name="Stenlid J."/>
            <person name="Sun H."/>
            <person name="Sun S."/>
            <person name="Syed K."/>
            <person name="Tsang A."/>
            <person name="Wiebenga A."/>
            <person name="Young D."/>
            <person name="Pisabarro A."/>
            <person name="Eastwood D.C."/>
            <person name="Martin F."/>
            <person name="Cullen D."/>
            <person name="Grigoriev I.V."/>
            <person name="Hibbett D.S."/>
        </authorList>
    </citation>
    <scope>NUCLEOTIDE SEQUENCE</scope>
    <source>
        <strain evidence="4">FP-58527</strain>
    </source>
</reference>
<feature type="domain" description="Fungal-type protein kinase" evidence="2">
    <location>
        <begin position="60"/>
        <end position="131"/>
    </location>
</feature>
<dbReference type="AlphaFoldDB" id="S8F1R6"/>
<protein>
    <recommendedName>
        <fullName evidence="2">Fungal-type protein kinase domain-containing protein</fullName>
    </recommendedName>
</protein>
<dbReference type="PANTHER" id="PTHR38248">
    <property type="entry name" value="FUNK1 6"/>
    <property type="match status" value="1"/>
</dbReference>
<feature type="region of interest" description="Disordered" evidence="1">
    <location>
        <begin position="1"/>
        <end position="31"/>
    </location>
</feature>
<evidence type="ECO:0000259" key="2">
    <source>
        <dbReference type="Pfam" id="PF17667"/>
    </source>
</evidence>
<dbReference type="Pfam" id="PF17667">
    <property type="entry name" value="Pkinase_fungal"/>
    <property type="match status" value="2"/>
</dbReference>
<organism evidence="3 4">
    <name type="scientific">Fomitopsis schrenkii</name>
    <name type="common">Brown rot fungus</name>
    <dbReference type="NCBI Taxonomy" id="2126942"/>
    <lineage>
        <taxon>Eukaryota</taxon>
        <taxon>Fungi</taxon>
        <taxon>Dikarya</taxon>
        <taxon>Basidiomycota</taxon>
        <taxon>Agaricomycotina</taxon>
        <taxon>Agaricomycetes</taxon>
        <taxon>Polyporales</taxon>
        <taxon>Fomitopsis</taxon>
    </lineage>
</organism>
<accession>S8F1R6</accession>
<sequence>MPSLQRAPTSRPDGSARPGASGGPGYSIADSFGPSALPSVASMKPQTDDQLALPRESRVLIPQRYERLETAASVEDFKIIFIDVVRAHHWLWSKSPILHGDISTINIMWYRIGDKVIGVLCDGDLAKQMEAGGGIAPTRADETFAIPTTNLRQALRAEVPRRGLAQRLAVPKPAQSNRHPGLFMAMDLLCDGPAPIHHYRHDLESFVYVLVYLCAVWDPSLKKFGHLSAWEHDSFFTLRNAKASMFKNGHIYNQIFANAHSSLKALTVCAPKPALVPRLAAMFCAVDQCNETVASLRSSAGLSGKREELREQELTYEKVMETMGATLGVAEQDGEDNDDDDPVAGFTTQIFQASFYLIDTVYIPTRPCIPLTVFFEITASGIGRPIRAPEAHIGIGHIASTVRLALTNTFLRAIGHWQYRVYREMCSRLAPWFLNRLICVSDHVDGDDLPPHILRAEKEDMELAGNTDEGTSCLWNCLTTFFDYTEVMPSFGIAGPFCLVWTG</sequence>
<keyword evidence="4" id="KW-1185">Reference proteome</keyword>
<dbReference type="PANTHER" id="PTHR38248:SF2">
    <property type="entry name" value="FUNK1 11"/>
    <property type="match status" value="1"/>
</dbReference>
<dbReference type="HOGENOM" id="CLU_541888_0_0_1"/>
<dbReference type="SUPFAM" id="SSF56112">
    <property type="entry name" value="Protein kinase-like (PK-like)"/>
    <property type="match status" value="1"/>
</dbReference>
<gene>
    <name evidence="3" type="ORF">FOMPIDRAFT_1053947</name>
</gene>
<evidence type="ECO:0000256" key="1">
    <source>
        <dbReference type="SAM" id="MobiDB-lite"/>
    </source>
</evidence>
<evidence type="ECO:0000313" key="4">
    <source>
        <dbReference type="Proteomes" id="UP000015241"/>
    </source>
</evidence>
<name>S8F1R6_FOMSC</name>